<gene>
    <name evidence="5" type="ORF">PhCBS80983_g05158</name>
</gene>
<proteinExistence type="inferred from homology"/>
<keyword evidence="6" id="KW-1185">Reference proteome</keyword>
<dbReference type="PANTHER" id="PTHR10281">
    <property type="entry name" value="MEMBRANE-ASSOCIATED PROGESTERONE RECEPTOR COMPONENT-RELATED"/>
    <property type="match status" value="1"/>
</dbReference>
<evidence type="ECO:0000256" key="3">
    <source>
        <dbReference type="SAM" id="Phobius"/>
    </source>
</evidence>
<dbReference type="Gene3D" id="3.10.120.10">
    <property type="entry name" value="Cytochrome b5-like heme/steroid binding domain"/>
    <property type="match status" value="1"/>
</dbReference>
<dbReference type="InterPro" id="IPR001199">
    <property type="entry name" value="Cyt_B5-like_heme/steroid-bd"/>
</dbReference>
<dbReference type="STRING" id="109895.A0A507DXN8"/>
<feature type="transmembrane region" description="Helical" evidence="3">
    <location>
        <begin position="20"/>
        <end position="38"/>
    </location>
</feature>
<dbReference type="SMART" id="SM01117">
    <property type="entry name" value="Cyt-b5"/>
    <property type="match status" value="1"/>
</dbReference>
<dbReference type="Pfam" id="PF00173">
    <property type="entry name" value="Cyt-b5"/>
    <property type="match status" value="1"/>
</dbReference>
<comment type="caution">
    <text evidence="5">The sequence shown here is derived from an EMBL/GenBank/DDBJ whole genome shotgun (WGS) entry which is preliminary data.</text>
</comment>
<evidence type="ECO:0000259" key="4">
    <source>
        <dbReference type="SMART" id="SM01117"/>
    </source>
</evidence>
<feature type="compositionally biased region" description="Low complexity" evidence="2">
    <location>
        <begin position="53"/>
        <end position="66"/>
    </location>
</feature>
<evidence type="ECO:0000256" key="1">
    <source>
        <dbReference type="ARBA" id="ARBA00038357"/>
    </source>
</evidence>
<dbReference type="GO" id="GO:0012505">
    <property type="term" value="C:endomembrane system"/>
    <property type="evidence" value="ECO:0007669"/>
    <property type="project" value="TreeGrafter"/>
</dbReference>
<comment type="similarity">
    <text evidence="1">Belongs to the cytochrome b5 family. MAPR subfamily.</text>
</comment>
<dbReference type="Proteomes" id="UP000318582">
    <property type="component" value="Unassembled WGS sequence"/>
</dbReference>
<dbReference type="EMBL" id="QEAQ01000101">
    <property type="protein sequence ID" value="TPX55640.1"/>
    <property type="molecule type" value="Genomic_DNA"/>
</dbReference>
<dbReference type="InterPro" id="IPR050577">
    <property type="entry name" value="MAPR/NEUFC/NENF-like"/>
</dbReference>
<accession>A0A507DXN8</accession>
<evidence type="ECO:0000313" key="6">
    <source>
        <dbReference type="Proteomes" id="UP000318582"/>
    </source>
</evidence>
<dbReference type="InterPro" id="IPR036400">
    <property type="entry name" value="Cyt_B5-like_heme/steroid_sf"/>
</dbReference>
<feature type="region of interest" description="Disordered" evidence="2">
    <location>
        <begin position="52"/>
        <end position="93"/>
    </location>
</feature>
<dbReference type="FunFam" id="3.10.120.10:FF:000003">
    <property type="entry name" value="membrane-associated progesterone receptor component 1"/>
    <property type="match status" value="1"/>
</dbReference>
<sequence length="193" mass="20759">MTDKVEPEVISVAAPVEAMSWQVLVLMLVGIYLFSVFVRTIFPDKIPDAEAEPLSPLTSPVSPTAPISLKASDSNSEFTPPDNSPGPDLPSAGTDVFTPASLAEFDGKDDKKSVYVAIKGTVFDVTKNRSSYCPGASYHMFAGKDASRALGKSSLNKADCVPDTSGLTEKELETLDKWESFYRKKYPIVGTVA</sequence>
<evidence type="ECO:0000313" key="5">
    <source>
        <dbReference type="EMBL" id="TPX55640.1"/>
    </source>
</evidence>
<keyword evidence="3" id="KW-1133">Transmembrane helix</keyword>
<evidence type="ECO:0000256" key="2">
    <source>
        <dbReference type="SAM" id="MobiDB-lite"/>
    </source>
</evidence>
<dbReference type="SUPFAM" id="SSF55856">
    <property type="entry name" value="Cytochrome b5-like heme/steroid binding domain"/>
    <property type="match status" value="1"/>
</dbReference>
<name>A0A507DXN8_9FUNG</name>
<keyword evidence="3" id="KW-0812">Transmembrane</keyword>
<dbReference type="OrthoDB" id="899at2759"/>
<organism evidence="5 6">
    <name type="scientific">Powellomyces hirtus</name>
    <dbReference type="NCBI Taxonomy" id="109895"/>
    <lineage>
        <taxon>Eukaryota</taxon>
        <taxon>Fungi</taxon>
        <taxon>Fungi incertae sedis</taxon>
        <taxon>Chytridiomycota</taxon>
        <taxon>Chytridiomycota incertae sedis</taxon>
        <taxon>Chytridiomycetes</taxon>
        <taxon>Spizellomycetales</taxon>
        <taxon>Powellomycetaceae</taxon>
        <taxon>Powellomyces</taxon>
    </lineage>
</organism>
<feature type="domain" description="Cytochrome b5 heme-binding" evidence="4">
    <location>
        <begin position="97"/>
        <end position="193"/>
    </location>
</feature>
<protein>
    <recommendedName>
        <fullName evidence="4">Cytochrome b5 heme-binding domain-containing protein</fullName>
    </recommendedName>
</protein>
<keyword evidence="3" id="KW-0472">Membrane</keyword>
<reference evidence="5 6" key="1">
    <citation type="journal article" date="2019" name="Sci. Rep.">
        <title>Comparative genomics of chytrid fungi reveal insights into the obligate biotrophic and pathogenic lifestyle of Synchytrium endobioticum.</title>
        <authorList>
            <person name="van de Vossenberg B.T.L.H."/>
            <person name="Warris S."/>
            <person name="Nguyen H.D.T."/>
            <person name="van Gent-Pelzer M.P.E."/>
            <person name="Joly D.L."/>
            <person name="van de Geest H.C."/>
            <person name="Bonants P.J.M."/>
            <person name="Smith D.S."/>
            <person name="Levesque C.A."/>
            <person name="van der Lee T.A.J."/>
        </authorList>
    </citation>
    <scope>NUCLEOTIDE SEQUENCE [LARGE SCALE GENOMIC DNA]</scope>
    <source>
        <strain evidence="5 6">CBS 809.83</strain>
    </source>
</reference>
<dbReference type="GO" id="GO:0020037">
    <property type="term" value="F:heme binding"/>
    <property type="evidence" value="ECO:0007669"/>
    <property type="project" value="UniProtKB-ARBA"/>
</dbReference>
<dbReference type="AlphaFoldDB" id="A0A507DXN8"/>
<dbReference type="PANTHER" id="PTHR10281:SF76">
    <property type="entry name" value="CALCUTTA CUP-RELATED"/>
    <property type="match status" value="1"/>
</dbReference>
<dbReference type="GO" id="GO:0016020">
    <property type="term" value="C:membrane"/>
    <property type="evidence" value="ECO:0007669"/>
    <property type="project" value="TreeGrafter"/>
</dbReference>